<feature type="region of interest" description="Disordered" evidence="9">
    <location>
        <begin position="474"/>
        <end position="494"/>
    </location>
</feature>
<evidence type="ECO:0000256" key="4">
    <source>
        <dbReference type="ARBA" id="ARBA00022705"/>
    </source>
</evidence>
<evidence type="ECO:0000256" key="6">
    <source>
        <dbReference type="ARBA" id="ARBA00023306"/>
    </source>
</evidence>
<dbReference type="GO" id="GO:0031261">
    <property type="term" value="C:DNA replication preinitiation complex"/>
    <property type="evidence" value="ECO:0007669"/>
    <property type="project" value="TreeGrafter"/>
</dbReference>
<keyword evidence="4 8" id="KW-0235">DNA replication</keyword>
<evidence type="ECO:0000256" key="2">
    <source>
        <dbReference type="ARBA" id="ARBA00007276"/>
    </source>
</evidence>
<dbReference type="Pfam" id="PF11719">
    <property type="entry name" value="Drc1-Sld2"/>
    <property type="match status" value="1"/>
</dbReference>
<feature type="compositionally biased region" description="Low complexity" evidence="9">
    <location>
        <begin position="165"/>
        <end position="178"/>
    </location>
</feature>
<dbReference type="PANTHER" id="PTHR28124:SF1">
    <property type="entry name" value="DNA REPLICATION REGULATOR SLD2"/>
    <property type="match status" value="1"/>
</dbReference>
<evidence type="ECO:0000313" key="11">
    <source>
        <dbReference type="Proteomes" id="UP000799441"/>
    </source>
</evidence>
<comment type="function">
    <text evidence="7 8">Has a role in the initiation of DNA replication. Required at S-phase checkpoint.</text>
</comment>
<sequence>MDVETLRAELKSWEKTYLATNGHKPGKEDIRADAAISAKYKQYDQLRRPANTLSTNSTPRKRSIQYAGNVTPSRQRVLKERSANSIPIATPQRKTKHASDPPLPGLIPPSHEPDQPTPAFIRCALGPTPQKDGQVLGIFDMLPTATPTYRLETPSKRNSRAMDVSATPTKTFSPPTSTRDQLSRTPMSSGKRFYLDAFAGTPQKRKRDDEDEGTPSAATKPFATPAFLRRSFPLAPVDEVAGQDAEKASQPLPFKKRGLVRSLSSLIQGLKRQEEKKMDDDWDIMNELEAEGEGTSAEAEELTTTLVPDSQTAEGNFLHRLDNAEDSDSDQEQGTEVKRKPWKKKGLKRQTRRVIMRPVLHKAAKASEPADHSESEEEGDNCDKTRLFEETQFIQNPTAKQDGMSAVTSKSRSDGANYRTTRAANDRMLDSQEPSREELAKPIIQPKGGKVGGDEVKKVVRKISATAHANFRALKIKNKNSKGKGRGSGRFGRR</sequence>
<feature type="compositionally biased region" description="Basic residues" evidence="9">
    <location>
        <begin position="340"/>
        <end position="364"/>
    </location>
</feature>
<feature type="compositionally biased region" description="Basic and acidic residues" evidence="9">
    <location>
        <begin position="424"/>
        <end position="440"/>
    </location>
</feature>
<evidence type="ECO:0000313" key="10">
    <source>
        <dbReference type="EMBL" id="KAF2720950.1"/>
    </source>
</evidence>
<proteinExistence type="inferred from homology"/>
<dbReference type="EMBL" id="MU003794">
    <property type="protein sequence ID" value="KAF2720950.1"/>
    <property type="molecule type" value="Genomic_DNA"/>
</dbReference>
<gene>
    <name evidence="10" type="ORF">K431DRAFT_285218</name>
</gene>
<dbReference type="InterPro" id="IPR040203">
    <property type="entry name" value="Sld2"/>
</dbReference>
<protein>
    <recommendedName>
        <fullName evidence="3 8">DNA replication regulator SLD2</fullName>
    </recommendedName>
</protein>
<dbReference type="GO" id="GO:0003688">
    <property type="term" value="F:DNA replication origin binding"/>
    <property type="evidence" value="ECO:0007669"/>
    <property type="project" value="TreeGrafter"/>
</dbReference>
<reference evidence="10" key="1">
    <citation type="journal article" date="2020" name="Stud. Mycol.">
        <title>101 Dothideomycetes genomes: a test case for predicting lifestyles and emergence of pathogens.</title>
        <authorList>
            <person name="Haridas S."/>
            <person name="Albert R."/>
            <person name="Binder M."/>
            <person name="Bloem J."/>
            <person name="Labutti K."/>
            <person name="Salamov A."/>
            <person name="Andreopoulos B."/>
            <person name="Baker S."/>
            <person name="Barry K."/>
            <person name="Bills G."/>
            <person name="Bluhm B."/>
            <person name="Cannon C."/>
            <person name="Castanera R."/>
            <person name="Culley D."/>
            <person name="Daum C."/>
            <person name="Ezra D."/>
            <person name="Gonzalez J."/>
            <person name="Henrissat B."/>
            <person name="Kuo A."/>
            <person name="Liang C."/>
            <person name="Lipzen A."/>
            <person name="Lutzoni F."/>
            <person name="Magnuson J."/>
            <person name="Mondo S."/>
            <person name="Nolan M."/>
            <person name="Ohm R."/>
            <person name="Pangilinan J."/>
            <person name="Park H.-J."/>
            <person name="Ramirez L."/>
            <person name="Alfaro M."/>
            <person name="Sun H."/>
            <person name="Tritt A."/>
            <person name="Yoshinaga Y."/>
            <person name="Zwiers L.-H."/>
            <person name="Turgeon B."/>
            <person name="Goodwin S."/>
            <person name="Spatafora J."/>
            <person name="Crous P."/>
            <person name="Grigoriev I."/>
        </authorList>
    </citation>
    <scope>NUCLEOTIDE SEQUENCE</scope>
    <source>
        <strain evidence="10">CBS 116435</strain>
    </source>
</reference>
<evidence type="ECO:0000256" key="3">
    <source>
        <dbReference type="ARBA" id="ARBA00018363"/>
    </source>
</evidence>
<evidence type="ECO:0000256" key="9">
    <source>
        <dbReference type="SAM" id="MobiDB-lite"/>
    </source>
</evidence>
<dbReference type="AlphaFoldDB" id="A0A9P4Q7F9"/>
<accession>A0A9P4Q7F9</accession>
<comment type="caution">
    <text evidence="10">The sequence shown here is derived from an EMBL/GenBank/DDBJ whole genome shotgun (WGS) entry which is preliminary data.</text>
</comment>
<keyword evidence="6 8" id="KW-0131">Cell cycle</keyword>
<feature type="compositionally biased region" description="Polar residues" evidence="9">
    <location>
        <begin position="179"/>
        <end position="188"/>
    </location>
</feature>
<evidence type="ECO:0000256" key="5">
    <source>
        <dbReference type="ARBA" id="ARBA00023242"/>
    </source>
</evidence>
<dbReference type="GO" id="GO:0003697">
    <property type="term" value="F:single-stranded DNA binding"/>
    <property type="evidence" value="ECO:0007669"/>
    <property type="project" value="TreeGrafter"/>
</dbReference>
<feature type="region of interest" description="Disordered" evidence="9">
    <location>
        <begin position="149"/>
        <end position="225"/>
    </location>
</feature>
<dbReference type="InterPro" id="IPR021110">
    <property type="entry name" value="DNA_rep_checkpnt_protein"/>
</dbReference>
<dbReference type="OrthoDB" id="8775810at2759"/>
<organism evidence="10 11">
    <name type="scientific">Polychaeton citri CBS 116435</name>
    <dbReference type="NCBI Taxonomy" id="1314669"/>
    <lineage>
        <taxon>Eukaryota</taxon>
        <taxon>Fungi</taxon>
        <taxon>Dikarya</taxon>
        <taxon>Ascomycota</taxon>
        <taxon>Pezizomycotina</taxon>
        <taxon>Dothideomycetes</taxon>
        <taxon>Dothideomycetidae</taxon>
        <taxon>Capnodiales</taxon>
        <taxon>Capnodiaceae</taxon>
        <taxon>Polychaeton</taxon>
    </lineage>
</organism>
<feature type="compositionally biased region" description="Acidic residues" evidence="9">
    <location>
        <begin position="324"/>
        <end position="333"/>
    </location>
</feature>
<dbReference type="Gene3D" id="1.10.10.1460">
    <property type="match status" value="1"/>
</dbReference>
<dbReference type="GO" id="GO:0000727">
    <property type="term" value="P:double-strand break repair via break-induced replication"/>
    <property type="evidence" value="ECO:0007669"/>
    <property type="project" value="TreeGrafter"/>
</dbReference>
<dbReference type="GO" id="GO:1902977">
    <property type="term" value="P:mitotic DNA replication preinitiation complex assembly"/>
    <property type="evidence" value="ECO:0007669"/>
    <property type="project" value="TreeGrafter"/>
</dbReference>
<dbReference type="CDD" id="cd22289">
    <property type="entry name" value="RecQL4_SLD2_NTD"/>
    <property type="match status" value="1"/>
</dbReference>
<evidence type="ECO:0000256" key="1">
    <source>
        <dbReference type="ARBA" id="ARBA00004123"/>
    </source>
</evidence>
<feature type="region of interest" description="Disordered" evidence="9">
    <location>
        <begin position="322"/>
        <end position="452"/>
    </location>
</feature>
<keyword evidence="5 8" id="KW-0539">Nucleus</keyword>
<dbReference type="Proteomes" id="UP000799441">
    <property type="component" value="Unassembled WGS sequence"/>
</dbReference>
<evidence type="ECO:0000256" key="7">
    <source>
        <dbReference type="ARBA" id="ARBA00025253"/>
    </source>
</evidence>
<dbReference type="GO" id="GO:0006270">
    <property type="term" value="P:DNA replication initiation"/>
    <property type="evidence" value="ECO:0007669"/>
    <property type="project" value="UniProtKB-UniRule"/>
</dbReference>
<dbReference type="PANTHER" id="PTHR28124">
    <property type="entry name" value="DNA REPLICATION REGULATOR SLD2"/>
    <property type="match status" value="1"/>
</dbReference>
<feature type="region of interest" description="Disordered" evidence="9">
    <location>
        <begin position="76"/>
        <end position="113"/>
    </location>
</feature>
<comment type="subcellular location">
    <subcellularLocation>
        <location evidence="1 8">Nucleus</location>
    </subcellularLocation>
</comment>
<name>A0A9P4Q7F9_9PEZI</name>
<comment type="similarity">
    <text evidence="2 8">Belongs to the SLD2 family.</text>
</comment>
<keyword evidence="11" id="KW-1185">Reference proteome</keyword>
<evidence type="ECO:0000256" key="8">
    <source>
        <dbReference type="RuleBase" id="RU367067"/>
    </source>
</evidence>